<dbReference type="InterPro" id="IPR022155">
    <property type="entry name" value="DUF3684"/>
</dbReference>
<dbReference type="SUPFAM" id="SSF55874">
    <property type="entry name" value="ATPase domain of HSP90 chaperone/DNA topoisomerase II/histidine kinase"/>
    <property type="match status" value="1"/>
</dbReference>
<protein>
    <submittedName>
        <fullName evidence="3">Similar to Sacsin acc. no. Q9JLC8</fullName>
    </submittedName>
</protein>
<reference evidence="3 4" key="1">
    <citation type="journal article" date="2013" name="PLoS Genet.">
        <title>The genome and development-dependent transcriptomes of Pyronema confluens: a window into fungal evolution.</title>
        <authorList>
            <person name="Traeger S."/>
            <person name="Altegoer F."/>
            <person name="Freitag M."/>
            <person name="Gabaldon T."/>
            <person name="Kempken F."/>
            <person name="Kumar A."/>
            <person name="Marcet-Houben M."/>
            <person name="Poggeler S."/>
            <person name="Stajich J.E."/>
            <person name="Nowrousian M."/>
        </authorList>
    </citation>
    <scope>NUCLEOTIDE SEQUENCE [LARGE SCALE GENOMIC DNA]</scope>
    <source>
        <strain evidence="4">CBS 100304</strain>
        <tissue evidence="3">Vegetative mycelium</tissue>
    </source>
</reference>
<organism evidence="3 4">
    <name type="scientific">Pyronema omphalodes (strain CBS 100304)</name>
    <name type="common">Pyronema confluens</name>
    <dbReference type="NCBI Taxonomy" id="1076935"/>
    <lineage>
        <taxon>Eukaryota</taxon>
        <taxon>Fungi</taxon>
        <taxon>Dikarya</taxon>
        <taxon>Ascomycota</taxon>
        <taxon>Pezizomycotina</taxon>
        <taxon>Pezizomycetes</taxon>
        <taxon>Pezizales</taxon>
        <taxon>Pyronemataceae</taxon>
        <taxon>Pyronema</taxon>
    </lineage>
</organism>
<feature type="domain" description="Sacsin/Nov" evidence="2">
    <location>
        <begin position="28"/>
        <end position="140"/>
    </location>
</feature>
<dbReference type="EMBL" id="HF935305">
    <property type="protein sequence ID" value="CCX06673.1"/>
    <property type="molecule type" value="Genomic_DNA"/>
</dbReference>
<feature type="region of interest" description="Disordered" evidence="1">
    <location>
        <begin position="1368"/>
        <end position="1392"/>
    </location>
</feature>
<gene>
    <name evidence="3" type="ORF">PCON_06260</name>
</gene>
<dbReference type="PANTHER" id="PTHR47839:SF1">
    <property type="entry name" value="DOMAIN PROTEIN, PUTATIVE (AFU_ORTHOLOGUE AFUA_6G04830)-RELATED"/>
    <property type="match status" value="1"/>
</dbReference>
<dbReference type="InterPro" id="IPR036890">
    <property type="entry name" value="HATPase_C_sf"/>
</dbReference>
<dbReference type="OrthoDB" id="10031156at2759"/>
<dbReference type="PANTHER" id="PTHR47839">
    <property type="entry name" value="DOMAIN PROTEIN, PUTATIVE (AFU_ORTHOLOGUE AFUA_6G04830)-RELATED"/>
    <property type="match status" value="1"/>
</dbReference>
<dbReference type="InterPro" id="IPR058210">
    <property type="entry name" value="SACS/Nov_dom"/>
</dbReference>
<dbReference type="Pfam" id="PF25794">
    <property type="entry name" value="SACS"/>
    <property type="match status" value="1"/>
</dbReference>
<dbReference type="NCBIfam" id="NF047352">
    <property type="entry name" value="P_loop_sacsin"/>
    <property type="match status" value="1"/>
</dbReference>
<dbReference type="OMA" id="VYWWVIL"/>
<sequence length="1655" mass="186994">MVNYEELRAMTLGSTQEEEAVTVNTRALIDKVLARYSSENTTLRELIQNAADANATSVQVHYTVDTQEGDDLQRLVKSKVTQLVVKNNGQAFREEDWQRLKRIAEGNPDEQKIGAFGVGFYSVFADTDDPFIISGNQTMSFYWKDTSLFTRRAKMENTDAFTSFVLTYRAPGELPDLKALCQFFATSLTFVGLERISLYINNIHMLELNKKVSPSMPLDIPRTINPRSRNGWMKITSVDHCRVQLDAKFMNITHYKPASVTVESGMSGFTRLLFGRAATPMSKSKIDTSNLNEYTTASIFLRIATAAIATSIGAAEAHELERATKKPPPKRTTIAALTMSKDELDASEHESEIFENVIPSKSGRIFIGFPTHQTTGINAHIAAHSVIPTVERENIDLNARIVKDWNGEMLGASGILARILYADEMSLLEKRAKGLKESDLEKLYYDEAIHIMRQFTFRDSTPSQTVGQYIDHGFWSCTKYGIELMSNKGVLPSNKIRLASDVTFLEGLPLLPEKIIRGAQGFIDKLIRQGFISDITITDIQNSLSEKPLTSEKAQSFLKWLSLQIQTGKLDDLQVQMLLGGAVAMIPTKDADGNVVEDALPISLGQIKYNVNASKLSADIPLPPECLPFSLTKKLTAIDFAALKWREIEVREWVRFVTNARNTLPTEQNIDLNPVFANVVLAIVSKNWDKMSTEEKGLVVEMLRVRACIPTRNGMKIPKEAYFPTVKLFADLPIIHDVRNVKEKLLVALGVRKTVELTLVFERLMNESSTGGEKWSHVDLIKYLTGVREDIPHEDIRKLKNMNMCKAEPVTSSRLYKVSELYEPLPLLKDLGLPILHWPGEWRDQSAETIFLRKLGLRKFPPEEELMKLAAGPDRARREKALKYFLDNFMMNGYSTQLVSTSHVAFVPLQNDKERLVRPYECYSNSHSGVMGFDVVRNDLQPSAARFGIKVDPDIRECANRLRAKPPQDAKEAREKFEYFAHRMMDVTMPLANDLGNSAIVPTKGMGGVRYMVPRNCYIGDRNHKYGEIFDFVDFGTAANAFLQKCGSKPEPTTAEIAYRMAQEPERLYQVFQSEAKYLSMLKAIADDWQMLRKDKELVKALMKSPCLGAYRDIPLKPMKEPSKEPPSYKEMDEEEESIKEFLLARAADIFVVDEIANYNFFKAHVLAAPEDDALEKFYTALGSTPLSMSIDKQPEIGSLLAKTSKINDLHKLVLERSRLFIHSNNETVAHDARWLENNLDLKQVQFIKSRLTFRPRGVVKSSYILHKTASVLPTKQAEKPWTLFITPKWEYYDVAVGLTSLILQRPKPHSSLLLESLLSTDLMTLKHRGYNVSRILAKKQAEARLMEEERLKKVEEQRKQAAYASQPLVAAHKQRAPSNEKAGAGGMPGAFVDTPEPHTMPLAGDGGNFFTRGLNRFSKLIQEVDKPNQGSPASPTEQQQKQLTQTPMHDPNTHIVPGGDNKHTEPHRITANLQSAVQSCRDHKSDGVFTKPRTFDVKEERTFCDRQHAHNISYLAQLPSGIRVYVPKTFTEVQKKDFLCNHAPGLNQFSNVLQHIADVFSLARTTLHIQYEPESATIAFNTGGAIFCNFSFWLQLHEKDGITKRAFVYWWVTVCHELAHNLVEEHGSNHSFWTESFVTEYYTKAMAKVAECKD</sequence>
<evidence type="ECO:0000313" key="3">
    <source>
        <dbReference type="EMBL" id="CCX06673.1"/>
    </source>
</evidence>
<evidence type="ECO:0000259" key="2">
    <source>
        <dbReference type="Pfam" id="PF25794"/>
    </source>
</evidence>
<dbReference type="Gene3D" id="3.30.565.10">
    <property type="entry name" value="Histidine kinase-like ATPase, C-terminal domain"/>
    <property type="match status" value="1"/>
</dbReference>
<dbReference type="eggNOG" id="ENOG502QPMA">
    <property type="taxonomic scope" value="Eukaryota"/>
</dbReference>
<keyword evidence="4" id="KW-1185">Reference proteome</keyword>
<dbReference type="Pfam" id="PF12449">
    <property type="entry name" value="DUF3684"/>
    <property type="match status" value="1"/>
</dbReference>
<feature type="compositionally biased region" description="Polar residues" evidence="1">
    <location>
        <begin position="1429"/>
        <end position="1448"/>
    </location>
</feature>
<feature type="region of interest" description="Disordered" evidence="1">
    <location>
        <begin position="1426"/>
        <end position="1467"/>
    </location>
</feature>
<dbReference type="Proteomes" id="UP000018144">
    <property type="component" value="Unassembled WGS sequence"/>
</dbReference>
<name>U4L340_PYROM</name>
<accession>U4L340</accession>
<proteinExistence type="predicted"/>
<evidence type="ECO:0000256" key="1">
    <source>
        <dbReference type="SAM" id="MobiDB-lite"/>
    </source>
</evidence>
<evidence type="ECO:0000313" key="4">
    <source>
        <dbReference type="Proteomes" id="UP000018144"/>
    </source>
</evidence>